<evidence type="ECO:0000313" key="3">
    <source>
        <dbReference type="Proteomes" id="UP000271889"/>
    </source>
</evidence>
<accession>A0A3P6S8J1</accession>
<name>A0A3P6S8J1_CYLGO</name>
<dbReference type="EMBL" id="UYRV01004975">
    <property type="protein sequence ID" value="VDK52154.1"/>
    <property type="molecule type" value="Genomic_DNA"/>
</dbReference>
<feature type="region of interest" description="Disordered" evidence="1">
    <location>
        <begin position="1"/>
        <end position="59"/>
    </location>
</feature>
<gene>
    <name evidence="2" type="ORF">CGOC_LOCUS2263</name>
</gene>
<evidence type="ECO:0000313" key="2">
    <source>
        <dbReference type="EMBL" id="VDK52154.1"/>
    </source>
</evidence>
<dbReference type="AlphaFoldDB" id="A0A3P6S8J1"/>
<proteinExistence type="predicted"/>
<protein>
    <submittedName>
        <fullName evidence="2">Uncharacterized protein</fullName>
    </submittedName>
</protein>
<keyword evidence="3" id="KW-1185">Reference proteome</keyword>
<dbReference type="Proteomes" id="UP000271889">
    <property type="component" value="Unassembled WGS sequence"/>
</dbReference>
<reference evidence="2 3" key="1">
    <citation type="submission" date="2018-11" db="EMBL/GenBank/DDBJ databases">
        <authorList>
            <consortium name="Pathogen Informatics"/>
        </authorList>
    </citation>
    <scope>NUCLEOTIDE SEQUENCE [LARGE SCALE GENOMIC DNA]</scope>
</reference>
<organism evidence="2 3">
    <name type="scientific">Cylicostephanus goldi</name>
    <name type="common">Nematode worm</name>
    <dbReference type="NCBI Taxonomy" id="71465"/>
    <lineage>
        <taxon>Eukaryota</taxon>
        <taxon>Metazoa</taxon>
        <taxon>Ecdysozoa</taxon>
        <taxon>Nematoda</taxon>
        <taxon>Chromadorea</taxon>
        <taxon>Rhabditida</taxon>
        <taxon>Rhabditina</taxon>
        <taxon>Rhabditomorpha</taxon>
        <taxon>Strongyloidea</taxon>
        <taxon>Strongylidae</taxon>
        <taxon>Cylicostephanus</taxon>
    </lineage>
</organism>
<sequence length="59" mass="7011">MADQTNDGLRKRKDSLLNSNCFHDYDSDDSTATKKEMDKIVEDMEKEEEKNKEPDTKWR</sequence>
<feature type="compositionally biased region" description="Basic and acidic residues" evidence="1">
    <location>
        <begin position="31"/>
        <end position="59"/>
    </location>
</feature>
<evidence type="ECO:0000256" key="1">
    <source>
        <dbReference type="SAM" id="MobiDB-lite"/>
    </source>
</evidence>